<name>A0A9N9CSR3_9GLOM</name>
<keyword evidence="2" id="KW-1185">Reference proteome</keyword>
<reference evidence="1" key="1">
    <citation type="submission" date="2021-06" db="EMBL/GenBank/DDBJ databases">
        <authorList>
            <person name="Kallberg Y."/>
            <person name="Tangrot J."/>
            <person name="Rosling A."/>
        </authorList>
    </citation>
    <scope>NUCLEOTIDE SEQUENCE</scope>
    <source>
        <strain evidence="1">MA453B</strain>
    </source>
</reference>
<gene>
    <name evidence="1" type="ORF">DERYTH_LOCUS8321</name>
</gene>
<protein>
    <submittedName>
        <fullName evidence="1">23199_t:CDS:1</fullName>
    </submittedName>
</protein>
<sequence>MNDTTTPKTDVEKEKKLFNEISSAIILPRSKNPTKTSETFRAFAG</sequence>
<proteinExistence type="predicted"/>
<dbReference type="AlphaFoldDB" id="A0A9N9CSR3"/>
<evidence type="ECO:0000313" key="1">
    <source>
        <dbReference type="EMBL" id="CAG8614678.1"/>
    </source>
</evidence>
<dbReference type="Proteomes" id="UP000789405">
    <property type="component" value="Unassembled WGS sequence"/>
</dbReference>
<comment type="caution">
    <text evidence="1">The sequence shown here is derived from an EMBL/GenBank/DDBJ whole genome shotgun (WGS) entry which is preliminary data.</text>
</comment>
<evidence type="ECO:0000313" key="2">
    <source>
        <dbReference type="Proteomes" id="UP000789405"/>
    </source>
</evidence>
<accession>A0A9N9CSR3</accession>
<organism evidence="1 2">
    <name type="scientific">Dentiscutata erythropus</name>
    <dbReference type="NCBI Taxonomy" id="1348616"/>
    <lineage>
        <taxon>Eukaryota</taxon>
        <taxon>Fungi</taxon>
        <taxon>Fungi incertae sedis</taxon>
        <taxon>Mucoromycota</taxon>
        <taxon>Glomeromycotina</taxon>
        <taxon>Glomeromycetes</taxon>
        <taxon>Diversisporales</taxon>
        <taxon>Gigasporaceae</taxon>
        <taxon>Dentiscutata</taxon>
    </lineage>
</organism>
<dbReference type="EMBL" id="CAJVPY010004273">
    <property type="protein sequence ID" value="CAG8614678.1"/>
    <property type="molecule type" value="Genomic_DNA"/>
</dbReference>